<feature type="binding site" evidence="12">
    <location>
        <begin position="336"/>
        <end position="337"/>
    </location>
    <ligand>
        <name>ATP</name>
        <dbReference type="ChEBI" id="CHEBI:30616"/>
    </ligand>
</feature>
<dbReference type="PROSITE" id="PS00843">
    <property type="entry name" value="DALA_DALA_LIGASE_1"/>
    <property type="match status" value="1"/>
</dbReference>
<keyword evidence="4 10" id="KW-0436">Ligase</keyword>
<dbReference type="RefSeq" id="WP_051510044.1">
    <property type="nucleotide sequence ID" value="NZ_AWSA01000005.1"/>
</dbReference>
<feature type="binding site" evidence="12">
    <location>
        <begin position="158"/>
        <end position="160"/>
    </location>
    <ligand>
        <name>ATP</name>
        <dbReference type="ChEBI" id="CHEBI:30616"/>
    </ligand>
</feature>
<evidence type="ECO:0000256" key="10">
    <source>
        <dbReference type="HAMAP-Rule" id="MF_00047"/>
    </source>
</evidence>
<dbReference type="InterPro" id="IPR005905">
    <property type="entry name" value="D_ala_D_ala"/>
</dbReference>
<dbReference type="EMBL" id="AWSA01000005">
    <property type="protein sequence ID" value="EWT03051.1"/>
    <property type="molecule type" value="Genomic_DNA"/>
</dbReference>
<keyword evidence="7 10" id="KW-0133">Cell shape</keyword>
<feature type="binding site" evidence="12">
    <location>
        <begin position="166"/>
        <end position="167"/>
    </location>
    <ligand>
        <name>ATP</name>
        <dbReference type="ChEBI" id="CHEBI:30616"/>
    </ligand>
</feature>
<evidence type="ECO:0000256" key="1">
    <source>
        <dbReference type="ARBA" id="ARBA00004496"/>
    </source>
</evidence>
<feature type="binding site" evidence="13">
    <location>
        <position position="337"/>
    </location>
    <ligand>
        <name>Mg(2+)</name>
        <dbReference type="ChEBI" id="CHEBI:18420"/>
        <label>1</label>
    </ligand>
</feature>
<keyword evidence="13" id="KW-0464">Manganese</keyword>
<evidence type="ECO:0000256" key="11">
    <source>
        <dbReference type="PIRSR" id="PIRSR039102-1"/>
    </source>
</evidence>
<keyword evidence="9 10" id="KW-0961">Cell wall biogenesis/degradation</keyword>
<feature type="binding site" evidence="12">
    <location>
        <position position="106"/>
    </location>
    <ligand>
        <name>ATP</name>
        <dbReference type="ChEBI" id="CHEBI:30616"/>
    </ligand>
</feature>
<dbReference type="Pfam" id="PF07478">
    <property type="entry name" value="Dala_Dala_lig_C"/>
    <property type="match status" value="2"/>
</dbReference>
<keyword evidence="13" id="KW-0460">Magnesium</keyword>
<dbReference type="GO" id="GO:0046872">
    <property type="term" value="F:metal ion binding"/>
    <property type="evidence" value="ECO:0007669"/>
    <property type="project" value="UniProtKB-KW"/>
</dbReference>
<comment type="caution">
    <text evidence="16">The sequence shown here is derived from an EMBL/GenBank/DDBJ whole genome shotgun (WGS) entry which is preliminary data.</text>
</comment>
<dbReference type="InterPro" id="IPR011095">
    <property type="entry name" value="Dala_Dala_lig_C"/>
</dbReference>
<dbReference type="GO" id="GO:0008360">
    <property type="term" value="P:regulation of cell shape"/>
    <property type="evidence" value="ECO:0007669"/>
    <property type="project" value="UniProtKB-KW"/>
</dbReference>
<evidence type="ECO:0000256" key="5">
    <source>
        <dbReference type="ARBA" id="ARBA00022741"/>
    </source>
</evidence>
<dbReference type="InterPro" id="IPR013815">
    <property type="entry name" value="ATP_grasp_subdomain_1"/>
</dbReference>
<dbReference type="PIRSF" id="PIRSF039102">
    <property type="entry name" value="Ddl/VanB"/>
    <property type="match status" value="1"/>
</dbReference>
<comment type="pathway">
    <text evidence="10">Cell wall biogenesis; peptidoglycan biosynthesis.</text>
</comment>
<keyword evidence="17" id="KW-1185">Reference proteome</keyword>
<protein>
    <recommendedName>
        <fullName evidence="10">D-alanine--D-alanine ligase</fullName>
        <ecNumber evidence="10">6.3.2.4</ecNumber>
    </recommendedName>
    <alternativeName>
        <fullName evidence="10">D-Ala-D-Ala ligase</fullName>
    </alternativeName>
    <alternativeName>
        <fullName evidence="10">D-alanylalanine synthetase</fullName>
    </alternativeName>
</protein>
<dbReference type="GO" id="GO:0005829">
    <property type="term" value="C:cytosol"/>
    <property type="evidence" value="ECO:0007669"/>
    <property type="project" value="TreeGrafter"/>
</dbReference>
<feature type="domain" description="ATP-grasp" evidence="15">
    <location>
        <begin position="110"/>
        <end position="370"/>
    </location>
</feature>
<dbReference type="UniPathway" id="UPA00219"/>
<feature type="binding site" evidence="13">
    <location>
        <position position="339"/>
    </location>
    <ligand>
        <name>Mg(2+)</name>
        <dbReference type="ChEBI" id="CHEBI:18420"/>
        <label>2</label>
    </ligand>
</feature>
<dbReference type="EC" id="6.3.2.4" evidence="10"/>
<dbReference type="InterPro" id="IPR000291">
    <property type="entry name" value="D-Ala_lig_Van_CS"/>
</dbReference>
<dbReference type="SUPFAM" id="SSF52440">
    <property type="entry name" value="PreATP-grasp domain"/>
    <property type="match status" value="1"/>
</dbReference>
<dbReference type="GO" id="GO:0071555">
    <property type="term" value="P:cell wall organization"/>
    <property type="evidence" value="ECO:0007669"/>
    <property type="project" value="UniProtKB-KW"/>
</dbReference>
<organism evidence="16 17">
    <name type="scientific">Intrasporangium oryzae NRRL B-24470</name>
    <dbReference type="NCBI Taxonomy" id="1386089"/>
    <lineage>
        <taxon>Bacteria</taxon>
        <taxon>Bacillati</taxon>
        <taxon>Actinomycetota</taxon>
        <taxon>Actinomycetes</taxon>
        <taxon>Micrococcales</taxon>
        <taxon>Intrasporangiaceae</taxon>
        <taxon>Intrasporangium</taxon>
    </lineage>
</organism>
<dbReference type="HAMAP" id="MF_00047">
    <property type="entry name" value="Dala_Dala_lig"/>
    <property type="match status" value="1"/>
</dbReference>
<sequence>MRVAVIHGGTSSEHDVSVASGEGIADGLRRAGHEVVPVLIDRSGEWHTPTGSGRLVAVDTLLGCDVAVPALHGLRGEDGTVQGFLEMLDVPYVGSPVAASAVCLDKQLTKLVVAAAGVPVAAGLPVPAERALEATRSVTELDRLVEDLVGVGLTGPLFVKPVHGGSSVGVTRVDAWPGQTWPEVPGPEAAVGRARTGAGAAAAAATASATTAAPTTTAARAALAEALATALDVATDAVLVEAEVAGIEVDVPVLELPDGQVRCGPSLLVDSDPDEPFFTAAAKYASTATRFTVPAPIAPELTAQLERLAVTAYRALGCRGLARVDFLVSVGGPVLNEVNTFPGFTPASQFPRMWAGAGMSYPELVDVLVRTAVRQCVGSTSTGAGR</sequence>
<feature type="active site" evidence="11">
    <location>
        <position position="348"/>
    </location>
</feature>
<evidence type="ECO:0000256" key="3">
    <source>
        <dbReference type="ARBA" id="ARBA00022490"/>
    </source>
</evidence>
<evidence type="ECO:0000256" key="4">
    <source>
        <dbReference type="ARBA" id="ARBA00022598"/>
    </source>
</evidence>
<dbReference type="PROSITE" id="PS50975">
    <property type="entry name" value="ATP_GRASP"/>
    <property type="match status" value="1"/>
</dbReference>
<reference evidence="16 17" key="1">
    <citation type="submission" date="2013-08" db="EMBL/GenBank/DDBJ databases">
        <title>Intrasporangium oryzae NRRL B-24470.</title>
        <authorList>
            <person name="Liu H."/>
            <person name="Wang G."/>
        </authorList>
    </citation>
    <scope>NUCLEOTIDE SEQUENCE [LARGE SCALE GENOMIC DNA]</scope>
    <source>
        <strain evidence="16 17">NRRL B-24470</strain>
    </source>
</reference>
<keyword evidence="8 10" id="KW-0573">Peptidoglycan synthesis</keyword>
<evidence type="ECO:0000256" key="8">
    <source>
        <dbReference type="ARBA" id="ARBA00022984"/>
    </source>
</evidence>
<dbReference type="Proteomes" id="UP000019489">
    <property type="component" value="Unassembled WGS sequence"/>
</dbReference>
<dbReference type="Pfam" id="PF01820">
    <property type="entry name" value="Dala_Dala_lig_N"/>
    <property type="match status" value="2"/>
</dbReference>
<dbReference type="InterPro" id="IPR011761">
    <property type="entry name" value="ATP-grasp"/>
</dbReference>
<comment type="catalytic activity">
    <reaction evidence="10">
        <text>2 D-alanine + ATP = D-alanyl-D-alanine + ADP + phosphate + H(+)</text>
        <dbReference type="Rhea" id="RHEA:11224"/>
        <dbReference type="ChEBI" id="CHEBI:15378"/>
        <dbReference type="ChEBI" id="CHEBI:30616"/>
        <dbReference type="ChEBI" id="CHEBI:43474"/>
        <dbReference type="ChEBI" id="CHEBI:57416"/>
        <dbReference type="ChEBI" id="CHEBI:57822"/>
        <dbReference type="ChEBI" id="CHEBI:456216"/>
        <dbReference type="EC" id="6.3.2.4"/>
    </reaction>
</comment>
<name>W9GA60_9MICO</name>
<evidence type="ECO:0000256" key="14">
    <source>
        <dbReference type="PROSITE-ProRule" id="PRU00409"/>
    </source>
</evidence>
<evidence type="ECO:0000256" key="12">
    <source>
        <dbReference type="PIRSR" id="PIRSR039102-2"/>
    </source>
</evidence>
<dbReference type="SUPFAM" id="SSF56059">
    <property type="entry name" value="Glutathione synthetase ATP-binding domain-like"/>
    <property type="match status" value="1"/>
</dbReference>
<keyword evidence="13" id="KW-0479">Metal-binding</keyword>
<evidence type="ECO:0000256" key="9">
    <source>
        <dbReference type="ARBA" id="ARBA00023316"/>
    </source>
</evidence>
<comment type="function">
    <text evidence="10">Cell wall formation.</text>
</comment>
<feature type="binding site" evidence="13">
    <location>
        <position position="337"/>
    </location>
    <ligand>
        <name>Mg(2+)</name>
        <dbReference type="ChEBI" id="CHEBI:18420"/>
        <label>2</label>
    </ligand>
</feature>
<dbReference type="PROSITE" id="PS00844">
    <property type="entry name" value="DALA_DALA_LIGASE_2"/>
    <property type="match status" value="1"/>
</dbReference>
<comment type="similarity">
    <text evidence="2 10">Belongs to the D-alanine--D-alanine ligase family.</text>
</comment>
<evidence type="ECO:0000256" key="6">
    <source>
        <dbReference type="ARBA" id="ARBA00022840"/>
    </source>
</evidence>
<dbReference type="Gene3D" id="3.30.470.20">
    <property type="entry name" value="ATP-grasp fold, B domain"/>
    <property type="match status" value="1"/>
</dbReference>
<accession>W9GA60</accession>
<evidence type="ECO:0000259" key="15">
    <source>
        <dbReference type="PROSITE" id="PS50975"/>
    </source>
</evidence>
<dbReference type="GO" id="GO:0009252">
    <property type="term" value="P:peptidoglycan biosynthetic process"/>
    <property type="evidence" value="ECO:0007669"/>
    <property type="project" value="UniProtKB-UniRule"/>
</dbReference>
<comment type="cofactor">
    <cofactor evidence="13">
        <name>Mg(2+)</name>
        <dbReference type="ChEBI" id="CHEBI:18420"/>
    </cofactor>
    <cofactor evidence="13">
        <name>Mn(2+)</name>
        <dbReference type="ChEBI" id="CHEBI:29035"/>
    </cofactor>
    <text evidence="13">Binds 2 magnesium or manganese ions per subunit.</text>
</comment>
<keyword evidence="6 14" id="KW-0067">ATP-binding</keyword>
<evidence type="ECO:0000313" key="16">
    <source>
        <dbReference type="EMBL" id="EWT03051.1"/>
    </source>
</evidence>
<dbReference type="PATRIC" id="fig|1386089.3.peg.669"/>
<keyword evidence="5 12" id="KW-0547">Nucleotide-binding</keyword>
<feature type="active site" evidence="11">
    <location>
        <position position="13"/>
    </location>
</feature>
<dbReference type="AlphaFoldDB" id="W9GA60"/>
<dbReference type="OrthoDB" id="9813261at2"/>
<dbReference type="InterPro" id="IPR011127">
    <property type="entry name" value="Dala_Dala_lig_N"/>
</dbReference>
<dbReference type="Gene3D" id="3.30.1490.20">
    <property type="entry name" value="ATP-grasp fold, A domain"/>
    <property type="match status" value="1"/>
</dbReference>
<comment type="subcellular location">
    <subcellularLocation>
        <location evidence="1 10">Cytoplasm</location>
    </subcellularLocation>
</comment>
<dbReference type="InterPro" id="IPR016185">
    <property type="entry name" value="PreATP-grasp_dom_sf"/>
</dbReference>
<dbReference type="eggNOG" id="COG1181">
    <property type="taxonomic scope" value="Bacteria"/>
</dbReference>
<evidence type="ECO:0000256" key="13">
    <source>
        <dbReference type="PIRSR" id="PIRSR039102-3"/>
    </source>
</evidence>
<keyword evidence="3 10" id="KW-0963">Cytoplasm</keyword>
<gene>
    <name evidence="10" type="primary">ddl</name>
    <name evidence="16" type="ORF">N865_03820</name>
</gene>
<dbReference type="STRING" id="1386089.N865_03820"/>
<feature type="binding site" evidence="12">
    <location>
        <begin position="241"/>
        <end position="248"/>
    </location>
    <ligand>
        <name>ATP</name>
        <dbReference type="ChEBI" id="CHEBI:30616"/>
    </ligand>
</feature>
<evidence type="ECO:0000256" key="2">
    <source>
        <dbReference type="ARBA" id="ARBA00010871"/>
    </source>
</evidence>
<feature type="binding site" evidence="13">
    <location>
        <position position="325"/>
    </location>
    <ligand>
        <name>Mg(2+)</name>
        <dbReference type="ChEBI" id="CHEBI:18420"/>
        <label>1</label>
    </ligand>
</feature>
<dbReference type="GO" id="GO:0008716">
    <property type="term" value="F:D-alanine-D-alanine ligase activity"/>
    <property type="evidence" value="ECO:0007669"/>
    <property type="project" value="UniProtKB-UniRule"/>
</dbReference>
<evidence type="ECO:0000313" key="17">
    <source>
        <dbReference type="Proteomes" id="UP000019489"/>
    </source>
</evidence>
<dbReference type="GO" id="GO:0005524">
    <property type="term" value="F:ATP binding"/>
    <property type="evidence" value="ECO:0007669"/>
    <property type="project" value="UniProtKB-UniRule"/>
</dbReference>
<dbReference type="PANTHER" id="PTHR23132:SF23">
    <property type="entry name" value="D-ALANINE--D-ALANINE LIGASE B"/>
    <property type="match status" value="1"/>
</dbReference>
<feature type="active site" evidence="11">
    <location>
        <position position="166"/>
    </location>
</feature>
<evidence type="ECO:0000256" key="7">
    <source>
        <dbReference type="ARBA" id="ARBA00022960"/>
    </source>
</evidence>
<proteinExistence type="inferred from homology"/>
<dbReference type="Gene3D" id="3.40.50.20">
    <property type="match status" value="1"/>
</dbReference>
<dbReference type="PANTHER" id="PTHR23132">
    <property type="entry name" value="D-ALANINE--D-ALANINE LIGASE"/>
    <property type="match status" value="1"/>
</dbReference>